<proteinExistence type="predicted"/>
<evidence type="ECO:0000313" key="2">
    <source>
        <dbReference type="Proteomes" id="UP000017822"/>
    </source>
</evidence>
<sequence length="38" mass="4473">MEPPALMRSKLWINGADWRFIRFAPRPPGPAYRLFAQD</sequence>
<gene>
    <name evidence="1" type="ORF">F753_18755</name>
</gene>
<dbReference type="EMBL" id="AOFQ01000057">
    <property type="protein sequence ID" value="ESQ97846.1"/>
    <property type="molecule type" value="Genomic_DNA"/>
</dbReference>
<protein>
    <submittedName>
        <fullName evidence="1">Uncharacterized protein</fullName>
    </submittedName>
</protein>
<accession>V4RXI5</accession>
<evidence type="ECO:0000313" key="1">
    <source>
        <dbReference type="EMBL" id="ESQ97846.1"/>
    </source>
</evidence>
<dbReference type="AlphaFoldDB" id="V4RXI5"/>
<name>V4RXI5_STUCH</name>
<dbReference type="Proteomes" id="UP000017822">
    <property type="component" value="Unassembled WGS sequence"/>
</dbReference>
<organism evidence="1 2">
    <name type="scientific">Stutzerimonas chloritidismutans AW-1</name>
    <dbReference type="NCBI Taxonomy" id="1263865"/>
    <lineage>
        <taxon>Bacteria</taxon>
        <taxon>Pseudomonadati</taxon>
        <taxon>Pseudomonadota</taxon>
        <taxon>Gammaproteobacteria</taxon>
        <taxon>Pseudomonadales</taxon>
        <taxon>Pseudomonadaceae</taxon>
        <taxon>Stutzerimonas</taxon>
    </lineage>
</organism>
<reference evidence="1 2" key="1">
    <citation type="submission" date="2013-07" db="EMBL/GenBank/DDBJ databases">
        <authorList>
            <person name="Schaap P.J."/>
            <person name="Mehboob F."/>
            <person name="Oosterkamp M.J."/>
            <person name="de Vos W.M."/>
            <person name="Stams A.J.M."/>
            <person name="Koehorst J.J."/>
        </authorList>
    </citation>
    <scope>NUCLEOTIDE SEQUENCE [LARGE SCALE GENOMIC DNA]</scope>
    <source>
        <strain evidence="1 2">AW-1</strain>
    </source>
</reference>
<comment type="caution">
    <text evidence="1">The sequence shown here is derived from an EMBL/GenBank/DDBJ whole genome shotgun (WGS) entry which is preliminary data.</text>
</comment>